<organism evidence="2 3">
    <name type="scientific">Lignipirellula cremea</name>
    <dbReference type="NCBI Taxonomy" id="2528010"/>
    <lineage>
        <taxon>Bacteria</taxon>
        <taxon>Pseudomonadati</taxon>
        <taxon>Planctomycetota</taxon>
        <taxon>Planctomycetia</taxon>
        <taxon>Pirellulales</taxon>
        <taxon>Pirellulaceae</taxon>
        <taxon>Lignipirellula</taxon>
    </lineage>
</organism>
<keyword evidence="3" id="KW-1185">Reference proteome</keyword>
<evidence type="ECO:0000313" key="2">
    <source>
        <dbReference type="EMBL" id="QDU95958.1"/>
    </source>
</evidence>
<keyword evidence="1" id="KW-0732">Signal</keyword>
<name>A0A518DVU5_9BACT</name>
<reference evidence="2 3" key="1">
    <citation type="submission" date="2019-02" db="EMBL/GenBank/DDBJ databases">
        <title>Deep-cultivation of Planctomycetes and their phenomic and genomic characterization uncovers novel biology.</title>
        <authorList>
            <person name="Wiegand S."/>
            <person name="Jogler M."/>
            <person name="Boedeker C."/>
            <person name="Pinto D."/>
            <person name="Vollmers J."/>
            <person name="Rivas-Marin E."/>
            <person name="Kohn T."/>
            <person name="Peeters S.H."/>
            <person name="Heuer A."/>
            <person name="Rast P."/>
            <person name="Oberbeckmann S."/>
            <person name="Bunk B."/>
            <person name="Jeske O."/>
            <person name="Meyerdierks A."/>
            <person name="Storesund J.E."/>
            <person name="Kallscheuer N."/>
            <person name="Luecker S."/>
            <person name="Lage O.M."/>
            <person name="Pohl T."/>
            <person name="Merkel B.J."/>
            <person name="Hornburger P."/>
            <person name="Mueller R.-W."/>
            <person name="Bruemmer F."/>
            <person name="Labrenz M."/>
            <person name="Spormann A.M."/>
            <person name="Op den Camp H."/>
            <person name="Overmann J."/>
            <person name="Amann R."/>
            <person name="Jetten M.S.M."/>
            <person name="Mascher T."/>
            <person name="Medema M.H."/>
            <person name="Devos D.P."/>
            <person name="Kaster A.-K."/>
            <person name="Ovreas L."/>
            <person name="Rohde M."/>
            <person name="Galperin M.Y."/>
            <person name="Jogler C."/>
        </authorList>
    </citation>
    <scope>NUCLEOTIDE SEQUENCE [LARGE SCALE GENOMIC DNA]</scope>
    <source>
        <strain evidence="2 3">Pla85_3_4</strain>
    </source>
</reference>
<sequence length="280" mass="30167" precursor="true">MISETKTMIKKSVWMACVAVCLGSSTGSLYAQSTPYNPYATGEISFASPVGPNGELHWPTFYRSAKMNDWYQRLLALGACGGTRKDIMIPVAKNRVDIDKLPVGKVDGRVLRVEQGVVLLQDESGKLHIIATHPAGVSRIGVTGDMPAEWLKPGMTVRLLGEVDATGHCAVPLRQIDVVSLEPGFQPPGVEPNKVQSIFGVVTSLRSHHLTLKTPAGSIHRLWFLIDDQAIAHVNSHDLAFAAVGDTLTAEGHLYTGEQDTHLVFASDVTVVKPTIEAAP</sequence>
<accession>A0A518DVU5</accession>
<evidence type="ECO:0008006" key="4">
    <source>
        <dbReference type="Google" id="ProtNLM"/>
    </source>
</evidence>
<gene>
    <name evidence="2" type="ORF">Pla8534_37770</name>
</gene>
<dbReference type="EMBL" id="CP036433">
    <property type="protein sequence ID" value="QDU95958.1"/>
    <property type="molecule type" value="Genomic_DNA"/>
</dbReference>
<dbReference type="AlphaFoldDB" id="A0A518DVU5"/>
<proteinExistence type="predicted"/>
<evidence type="ECO:0000256" key="1">
    <source>
        <dbReference type="SAM" id="SignalP"/>
    </source>
</evidence>
<dbReference type="KEGG" id="lcre:Pla8534_37770"/>
<dbReference type="Proteomes" id="UP000317648">
    <property type="component" value="Chromosome"/>
</dbReference>
<feature type="chain" id="PRO_5021943329" description="DUF5666 domain-containing protein" evidence="1">
    <location>
        <begin position="32"/>
        <end position="280"/>
    </location>
</feature>
<feature type="signal peptide" evidence="1">
    <location>
        <begin position="1"/>
        <end position="31"/>
    </location>
</feature>
<protein>
    <recommendedName>
        <fullName evidence="4">DUF5666 domain-containing protein</fullName>
    </recommendedName>
</protein>
<evidence type="ECO:0000313" key="3">
    <source>
        <dbReference type="Proteomes" id="UP000317648"/>
    </source>
</evidence>